<evidence type="ECO:0000256" key="2">
    <source>
        <dbReference type="ARBA" id="ARBA00007422"/>
    </source>
</evidence>
<comment type="similarity">
    <text evidence="2 7 8">Belongs to the triosephosphate isomerase family.</text>
</comment>
<evidence type="ECO:0000256" key="3">
    <source>
        <dbReference type="ARBA" id="ARBA00022432"/>
    </source>
</evidence>
<dbReference type="InterPro" id="IPR020861">
    <property type="entry name" value="Triosephosphate_isomerase_AS"/>
</dbReference>
<comment type="catalytic activity">
    <reaction evidence="7 8">
        <text>D-glyceraldehyde 3-phosphate = dihydroxyacetone phosphate</text>
        <dbReference type="Rhea" id="RHEA:18585"/>
        <dbReference type="ChEBI" id="CHEBI:57642"/>
        <dbReference type="ChEBI" id="CHEBI:59776"/>
        <dbReference type="EC" id="5.3.1.1"/>
    </reaction>
</comment>
<feature type="binding site" evidence="7">
    <location>
        <begin position="236"/>
        <end position="237"/>
    </location>
    <ligand>
        <name>substrate</name>
    </ligand>
</feature>
<keyword evidence="6 7" id="KW-0413">Isomerase</keyword>
<dbReference type="PROSITE" id="PS51440">
    <property type="entry name" value="TIM_2"/>
    <property type="match status" value="1"/>
</dbReference>
<comment type="caution">
    <text evidence="9">The sequence shown here is derived from an EMBL/GenBank/DDBJ whole genome shotgun (WGS) entry which is preliminary data.</text>
</comment>
<gene>
    <name evidence="7 9" type="primary">tpiA</name>
    <name evidence="9" type="ORF">SIID45300_00669</name>
</gene>
<keyword evidence="4 7" id="KW-0963">Cytoplasm</keyword>
<evidence type="ECO:0000256" key="6">
    <source>
        <dbReference type="ARBA" id="ARBA00023235"/>
    </source>
</evidence>
<evidence type="ECO:0000256" key="5">
    <source>
        <dbReference type="ARBA" id="ARBA00023152"/>
    </source>
</evidence>
<dbReference type="InterPro" id="IPR000652">
    <property type="entry name" value="Triosephosphate_isomerase"/>
</dbReference>
<dbReference type="InterPro" id="IPR022896">
    <property type="entry name" value="TrioseP_Isoase_bac/euk"/>
</dbReference>
<protein>
    <recommendedName>
        <fullName evidence="7 8">Triosephosphate isomerase</fullName>
        <shortName evidence="7">TIM</shortName>
        <shortName evidence="7">TPI</shortName>
        <ecNumber evidence="7 8">5.3.1.1</ecNumber>
    </recommendedName>
    <alternativeName>
        <fullName evidence="7">Triose-phosphate isomerase</fullName>
    </alternativeName>
</protein>
<reference evidence="9 10" key="2">
    <citation type="submission" date="2024-09" db="EMBL/GenBank/DDBJ databases">
        <title>Draft genome sequence of Candidatus Magnetaquicoccaceae bacterium FCR-1.</title>
        <authorList>
            <person name="Shimoshige H."/>
            <person name="Shimamura S."/>
            <person name="Taoka A."/>
            <person name="Kobayashi H."/>
            <person name="Maekawa T."/>
        </authorList>
    </citation>
    <scope>NUCLEOTIDE SEQUENCE [LARGE SCALE GENOMIC DNA]</scope>
    <source>
        <strain evidence="9 10">FCR-1</strain>
    </source>
</reference>
<dbReference type="Proteomes" id="UP001628193">
    <property type="component" value="Unassembled WGS sequence"/>
</dbReference>
<evidence type="ECO:0000256" key="8">
    <source>
        <dbReference type="RuleBase" id="RU363013"/>
    </source>
</evidence>
<comment type="pathway">
    <text evidence="1">Carbohydrate metabolism; erythritol degradation.</text>
</comment>
<comment type="subcellular location">
    <subcellularLocation>
        <location evidence="7 8">Cytoplasm</location>
    </subcellularLocation>
</comment>
<dbReference type="CDD" id="cd00311">
    <property type="entry name" value="TIM"/>
    <property type="match status" value="1"/>
</dbReference>
<evidence type="ECO:0000313" key="9">
    <source>
        <dbReference type="EMBL" id="GAB0056363.1"/>
    </source>
</evidence>
<dbReference type="InterPro" id="IPR013785">
    <property type="entry name" value="Aldolase_TIM"/>
</dbReference>
<sequence>MLIVGNWKMNGLIETAQELADGIVAGLGARSGRSLPCEVVLCPPATALLTVHQRLDGSVVKLGGQDLSEHESGAHTGEICGIMLRNVGCRHVIVGHSERRADCGEDDAKVARKMAAAFRDGLQPIVCVGETLNERERGATLEVIGAQLAALVPYVPRELTRRQTLVVAYEPVWAIGTGRNAELEQIREVHGFMRRQLEEAFGADAARMRLLYGGSVKPANAGSIFGLEDVDGGLIGGASLKSAEFLAIIDAVPEKF</sequence>
<name>A0ABQ0C645_9PROT</name>
<feature type="active site" description="Electrophile" evidence="7">
    <location>
        <position position="96"/>
    </location>
</feature>
<reference evidence="9 10" key="1">
    <citation type="submission" date="2024-05" db="EMBL/GenBank/DDBJ databases">
        <authorList>
            <consortium name="Candidatus Magnetaquicoccaceae bacterium FCR-1 genome sequencing consortium"/>
            <person name="Shimoshige H."/>
            <person name="Shimamura S."/>
            <person name="Taoka A."/>
            <person name="Kobayashi H."/>
            <person name="Maekawa T."/>
        </authorList>
    </citation>
    <scope>NUCLEOTIDE SEQUENCE [LARGE SCALE GENOMIC DNA]</scope>
    <source>
        <strain evidence="9 10">FCR-1</strain>
    </source>
</reference>
<evidence type="ECO:0000256" key="7">
    <source>
        <dbReference type="HAMAP-Rule" id="MF_00147"/>
    </source>
</evidence>
<dbReference type="PANTHER" id="PTHR21139">
    <property type="entry name" value="TRIOSEPHOSPHATE ISOMERASE"/>
    <property type="match status" value="1"/>
</dbReference>
<feature type="binding site" evidence="7">
    <location>
        <position position="215"/>
    </location>
    <ligand>
        <name>substrate</name>
    </ligand>
</feature>
<keyword evidence="10" id="KW-1185">Reference proteome</keyword>
<evidence type="ECO:0000256" key="4">
    <source>
        <dbReference type="ARBA" id="ARBA00022490"/>
    </source>
</evidence>
<dbReference type="EC" id="5.3.1.1" evidence="7 8"/>
<comment type="function">
    <text evidence="7">Involved in the gluconeogenesis. Catalyzes stereospecifically the conversion of dihydroxyacetone phosphate (DHAP) to D-glyceraldehyde-3-phosphate (G3P).</text>
</comment>
<evidence type="ECO:0000313" key="10">
    <source>
        <dbReference type="Proteomes" id="UP001628193"/>
    </source>
</evidence>
<dbReference type="Pfam" id="PF00121">
    <property type="entry name" value="TIM"/>
    <property type="match status" value="1"/>
</dbReference>
<comment type="subunit">
    <text evidence="7 8">Homodimer.</text>
</comment>
<dbReference type="EMBL" id="BAAFGK010000002">
    <property type="protein sequence ID" value="GAB0056363.1"/>
    <property type="molecule type" value="Genomic_DNA"/>
</dbReference>
<comment type="pathway">
    <text evidence="7 8">Carbohydrate degradation; glycolysis; D-glyceraldehyde 3-phosphate from glycerone phosphate: step 1/1.</text>
</comment>
<dbReference type="GO" id="GO:0004807">
    <property type="term" value="F:triose-phosphate isomerase activity"/>
    <property type="evidence" value="ECO:0007669"/>
    <property type="project" value="UniProtKB-EC"/>
</dbReference>
<proteinExistence type="inferred from homology"/>
<keyword evidence="5 7" id="KW-0324">Glycolysis</keyword>
<dbReference type="HAMAP" id="MF_00147_B">
    <property type="entry name" value="TIM_B"/>
    <property type="match status" value="1"/>
</dbReference>
<feature type="active site" description="Proton acceptor" evidence="7">
    <location>
        <position position="170"/>
    </location>
</feature>
<dbReference type="SUPFAM" id="SSF51351">
    <property type="entry name" value="Triosephosphate isomerase (TIM)"/>
    <property type="match status" value="1"/>
</dbReference>
<feature type="binding site" evidence="7">
    <location>
        <position position="176"/>
    </location>
    <ligand>
        <name>substrate</name>
    </ligand>
</feature>
<dbReference type="NCBIfam" id="TIGR00419">
    <property type="entry name" value="tim"/>
    <property type="match status" value="1"/>
</dbReference>
<keyword evidence="3 7" id="KW-0312">Gluconeogenesis</keyword>
<dbReference type="PROSITE" id="PS00171">
    <property type="entry name" value="TIM_1"/>
    <property type="match status" value="1"/>
</dbReference>
<feature type="binding site" evidence="7">
    <location>
        <begin position="6"/>
        <end position="8"/>
    </location>
    <ligand>
        <name>substrate</name>
    </ligand>
</feature>
<evidence type="ECO:0000256" key="1">
    <source>
        <dbReference type="ARBA" id="ARBA00004939"/>
    </source>
</evidence>
<comment type="pathway">
    <text evidence="7 8">Carbohydrate biosynthesis; gluconeogenesis.</text>
</comment>
<dbReference type="InterPro" id="IPR035990">
    <property type="entry name" value="TIM_sf"/>
</dbReference>
<organism evidence="9 10">
    <name type="scientific">Candidatus Magnetaquiglobus chichijimensis</name>
    <dbReference type="NCBI Taxonomy" id="3141448"/>
    <lineage>
        <taxon>Bacteria</taxon>
        <taxon>Pseudomonadati</taxon>
        <taxon>Pseudomonadota</taxon>
        <taxon>Magnetococcia</taxon>
        <taxon>Magnetococcales</taxon>
        <taxon>Candidatus Magnetaquicoccaceae</taxon>
        <taxon>Candidatus Magnetaquiglobus</taxon>
    </lineage>
</organism>
<accession>A0ABQ0C645</accession>
<dbReference type="Gene3D" id="3.20.20.70">
    <property type="entry name" value="Aldolase class I"/>
    <property type="match status" value="1"/>
</dbReference>
<dbReference type="PANTHER" id="PTHR21139:SF42">
    <property type="entry name" value="TRIOSEPHOSPHATE ISOMERASE"/>
    <property type="match status" value="1"/>
</dbReference>